<dbReference type="Proteomes" id="UP000287033">
    <property type="component" value="Unassembled WGS sequence"/>
</dbReference>
<comment type="caution">
    <text evidence="2">The sequence shown here is derived from an EMBL/GenBank/DDBJ whole genome shotgun (WGS) entry which is preliminary data.</text>
</comment>
<evidence type="ECO:0000256" key="1">
    <source>
        <dbReference type="SAM" id="MobiDB-lite"/>
    </source>
</evidence>
<gene>
    <name evidence="2" type="ORF">chiPu_0006641</name>
</gene>
<feature type="region of interest" description="Disordered" evidence="1">
    <location>
        <begin position="38"/>
        <end position="73"/>
    </location>
</feature>
<name>A0A401SCS5_CHIPU</name>
<sequence>MMSPNRFLLTSKHSAGSHRCVASFSVAVKERVIGYHGSFKSTPEDCSRASSLDKQPNSDEKDGVKQAVPENRNVNFQRSASISACVSPHRSAPLHHDQGMFGWPENQGAERSPAS</sequence>
<keyword evidence="3" id="KW-1185">Reference proteome</keyword>
<evidence type="ECO:0000313" key="3">
    <source>
        <dbReference type="Proteomes" id="UP000287033"/>
    </source>
</evidence>
<accession>A0A401SCS5</accession>
<dbReference type="AlphaFoldDB" id="A0A401SCS5"/>
<organism evidence="2 3">
    <name type="scientific">Chiloscyllium punctatum</name>
    <name type="common">Brownbanded bambooshark</name>
    <name type="synonym">Hemiscyllium punctatum</name>
    <dbReference type="NCBI Taxonomy" id="137246"/>
    <lineage>
        <taxon>Eukaryota</taxon>
        <taxon>Metazoa</taxon>
        <taxon>Chordata</taxon>
        <taxon>Craniata</taxon>
        <taxon>Vertebrata</taxon>
        <taxon>Chondrichthyes</taxon>
        <taxon>Elasmobranchii</taxon>
        <taxon>Galeomorphii</taxon>
        <taxon>Galeoidea</taxon>
        <taxon>Orectolobiformes</taxon>
        <taxon>Hemiscylliidae</taxon>
        <taxon>Chiloscyllium</taxon>
    </lineage>
</organism>
<evidence type="ECO:0000313" key="2">
    <source>
        <dbReference type="EMBL" id="GCC28212.1"/>
    </source>
</evidence>
<dbReference type="EMBL" id="BEZZ01000195">
    <property type="protein sequence ID" value="GCC28212.1"/>
    <property type="molecule type" value="Genomic_DNA"/>
</dbReference>
<feature type="region of interest" description="Disordered" evidence="1">
    <location>
        <begin position="87"/>
        <end position="115"/>
    </location>
</feature>
<proteinExistence type="predicted"/>
<protein>
    <submittedName>
        <fullName evidence="2">Uncharacterized protein</fullName>
    </submittedName>
</protein>
<reference evidence="2 3" key="1">
    <citation type="journal article" date="2018" name="Nat. Ecol. Evol.">
        <title>Shark genomes provide insights into elasmobranch evolution and the origin of vertebrates.</title>
        <authorList>
            <person name="Hara Y"/>
            <person name="Yamaguchi K"/>
            <person name="Onimaru K"/>
            <person name="Kadota M"/>
            <person name="Koyanagi M"/>
            <person name="Keeley SD"/>
            <person name="Tatsumi K"/>
            <person name="Tanaka K"/>
            <person name="Motone F"/>
            <person name="Kageyama Y"/>
            <person name="Nozu R"/>
            <person name="Adachi N"/>
            <person name="Nishimura O"/>
            <person name="Nakagawa R"/>
            <person name="Tanegashima C"/>
            <person name="Kiyatake I"/>
            <person name="Matsumoto R"/>
            <person name="Murakumo K"/>
            <person name="Nishida K"/>
            <person name="Terakita A"/>
            <person name="Kuratani S"/>
            <person name="Sato K"/>
            <person name="Hyodo S Kuraku.S."/>
        </authorList>
    </citation>
    <scope>NUCLEOTIDE SEQUENCE [LARGE SCALE GENOMIC DNA]</scope>
</reference>